<keyword evidence="9" id="KW-0460">Magnesium</keyword>
<evidence type="ECO:0000256" key="10">
    <source>
        <dbReference type="ARBA" id="ARBA00022962"/>
    </source>
</evidence>
<dbReference type="Pfam" id="PF13507">
    <property type="entry name" value="GATase_5"/>
    <property type="match status" value="1"/>
</dbReference>
<dbReference type="PROSITE" id="PS51273">
    <property type="entry name" value="GATASE_TYPE_1"/>
    <property type="match status" value="1"/>
</dbReference>
<dbReference type="Pfam" id="PF02769">
    <property type="entry name" value="AIRS_C"/>
    <property type="match status" value="2"/>
</dbReference>
<dbReference type="GO" id="GO:0005737">
    <property type="term" value="C:cytoplasm"/>
    <property type="evidence" value="ECO:0007669"/>
    <property type="project" value="TreeGrafter"/>
</dbReference>
<keyword evidence="5" id="KW-0479">Metal-binding</keyword>
<evidence type="ECO:0000256" key="12">
    <source>
        <dbReference type="ARBA" id="ARBA00032632"/>
    </source>
</evidence>
<reference evidence="18" key="1">
    <citation type="journal article" date="2019" name="Plant J.">
        <title>Chlorella vulgaris genome assembly and annotation reveals the molecular basis for metabolic acclimation to high light conditions.</title>
        <authorList>
            <person name="Cecchin M."/>
            <person name="Marcolungo L."/>
            <person name="Rossato M."/>
            <person name="Girolomoni L."/>
            <person name="Cosentino E."/>
            <person name="Cuine S."/>
            <person name="Li-Beisson Y."/>
            <person name="Delledonne M."/>
            <person name="Ballottari M."/>
        </authorList>
    </citation>
    <scope>NUCLEOTIDE SEQUENCE</scope>
    <source>
        <strain evidence="18">211/11P</strain>
    </source>
</reference>
<dbReference type="FunFam" id="3.30.1330.10:FF:000007">
    <property type="entry name" value="Phosphoribosylformylglycinamidine synthase, putative"/>
    <property type="match status" value="1"/>
</dbReference>
<feature type="domain" description="FGAR-AT PurM N-terminal-like" evidence="17">
    <location>
        <begin position="749"/>
        <end position="901"/>
    </location>
</feature>
<evidence type="ECO:0000313" key="19">
    <source>
        <dbReference type="Proteomes" id="UP001055712"/>
    </source>
</evidence>
<dbReference type="InterPro" id="IPR010073">
    <property type="entry name" value="PurL_large"/>
</dbReference>
<dbReference type="Proteomes" id="UP001055712">
    <property type="component" value="Unassembled WGS sequence"/>
</dbReference>
<dbReference type="Pfam" id="PF18076">
    <property type="entry name" value="FGAR-AT_N"/>
    <property type="match status" value="1"/>
</dbReference>
<keyword evidence="19" id="KW-1185">Reference proteome</keyword>
<dbReference type="GO" id="GO:0046872">
    <property type="term" value="F:metal ion binding"/>
    <property type="evidence" value="ECO:0007669"/>
    <property type="project" value="UniProtKB-KW"/>
</dbReference>
<evidence type="ECO:0000259" key="14">
    <source>
        <dbReference type="Pfam" id="PF02769"/>
    </source>
</evidence>
<reference evidence="18" key="2">
    <citation type="submission" date="2020-11" db="EMBL/GenBank/DDBJ databases">
        <authorList>
            <person name="Cecchin M."/>
            <person name="Marcolungo L."/>
            <person name="Rossato M."/>
            <person name="Girolomoni L."/>
            <person name="Cosentino E."/>
            <person name="Cuine S."/>
            <person name="Li-Beisson Y."/>
            <person name="Delledonne M."/>
            <person name="Ballottari M."/>
        </authorList>
    </citation>
    <scope>NUCLEOTIDE SEQUENCE</scope>
    <source>
        <strain evidence="18">211/11P</strain>
        <tissue evidence="18">Whole cell</tissue>
    </source>
</reference>
<dbReference type="Gene3D" id="3.40.50.880">
    <property type="match status" value="1"/>
</dbReference>
<comment type="caution">
    <text evidence="18">The sequence shown here is derived from an EMBL/GenBank/DDBJ whole genome shotgun (WGS) entry which is preliminary data.</text>
</comment>
<dbReference type="GO" id="GO:0004642">
    <property type="term" value="F:phosphoribosylformylglycinamidine synthase activity"/>
    <property type="evidence" value="ECO:0007669"/>
    <property type="project" value="UniProtKB-EC"/>
</dbReference>
<dbReference type="PANTHER" id="PTHR10099:SF1">
    <property type="entry name" value="PHOSPHORIBOSYLFORMYLGLYCINAMIDINE SYNTHASE"/>
    <property type="match status" value="1"/>
</dbReference>
<dbReference type="SUPFAM" id="SSF55326">
    <property type="entry name" value="PurM N-terminal domain-like"/>
    <property type="match status" value="2"/>
</dbReference>
<dbReference type="InterPro" id="IPR041609">
    <property type="entry name" value="PurL_linker"/>
</dbReference>
<dbReference type="Pfam" id="PF22689">
    <property type="entry name" value="FGAR-AT_PurM_N-like"/>
    <property type="match status" value="1"/>
</dbReference>
<dbReference type="SUPFAM" id="SSF52317">
    <property type="entry name" value="Class I glutamine amidotransferase-like"/>
    <property type="match status" value="1"/>
</dbReference>
<evidence type="ECO:0000259" key="16">
    <source>
        <dbReference type="Pfam" id="PF18076"/>
    </source>
</evidence>
<evidence type="ECO:0000256" key="5">
    <source>
        <dbReference type="ARBA" id="ARBA00022723"/>
    </source>
</evidence>
<dbReference type="Pfam" id="PF18072">
    <property type="entry name" value="FGAR-AT_linker"/>
    <property type="match status" value="1"/>
</dbReference>
<dbReference type="Gene3D" id="3.30.1330.10">
    <property type="entry name" value="PurM-like, N-terminal domain"/>
    <property type="match status" value="2"/>
</dbReference>
<evidence type="ECO:0000256" key="11">
    <source>
        <dbReference type="ARBA" id="ARBA00029823"/>
    </source>
</evidence>
<dbReference type="Gene3D" id="3.90.650.10">
    <property type="entry name" value="PurM-like C-terminal domain"/>
    <property type="match status" value="2"/>
</dbReference>
<gene>
    <name evidence="18" type="ORF">D9Q98_003977</name>
</gene>
<evidence type="ECO:0000256" key="4">
    <source>
        <dbReference type="ARBA" id="ARBA00022598"/>
    </source>
</evidence>
<dbReference type="InterPro" id="IPR036604">
    <property type="entry name" value="PurS-like_sf"/>
</dbReference>
<evidence type="ECO:0000256" key="2">
    <source>
        <dbReference type="ARBA" id="ARBA00008608"/>
    </source>
</evidence>
<dbReference type="InterPro" id="IPR010918">
    <property type="entry name" value="PurM-like_C_dom"/>
</dbReference>
<evidence type="ECO:0000256" key="9">
    <source>
        <dbReference type="ARBA" id="ARBA00022842"/>
    </source>
</evidence>
<name>A0A9D4TR82_CHLVU</name>
<dbReference type="CDD" id="cd02204">
    <property type="entry name" value="PurL_repeat2"/>
    <property type="match status" value="1"/>
</dbReference>
<evidence type="ECO:0000256" key="13">
    <source>
        <dbReference type="ARBA" id="ARBA00052585"/>
    </source>
</evidence>
<feature type="domain" description="Phosphoribosylformylglycinamidine synthase linker" evidence="15">
    <location>
        <begin position="269"/>
        <end position="318"/>
    </location>
</feature>
<dbReference type="FunFam" id="1.10.8.750:FF:000001">
    <property type="entry name" value="Putative phosphoribosylformylglycinamidine synthase"/>
    <property type="match status" value="1"/>
</dbReference>
<dbReference type="EC" id="6.3.5.3" evidence="3"/>
<dbReference type="InterPro" id="IPR040707">
    <property type="entry name" value="FGAR-AT_N"/>
</dbReference>
<dbReference type="FunFam" id="3.30.1330.10:FF:000009">
    <property type="entry name" value="Probable phosphoribosylformylglycinamidine synthase"/>
    <property type="match status" value="1"/>
</dbReference>
<keyword evidence="4" id="KW-0436">Ligase</keyword>
<dbReference type="CDD" id="cd02203">
    <property type="entry name" value="PurL_repeat1"/>
    <property type="match status" value="1"/>
</dbReference>
<dbReference type="NCBIfam" id="NF003672">
    <property type="entry name" value="PRK05297.1"/>
    <property type="match status" value="1"/>
</dbReference>
<keyword evidence="6" id="KW-0547">Nucleotide-binding</keyword>
<evidence type="ECO:0000259" key="15">
    <source>
        <dbReference type="Pfam" id="PF18072"/>
    </source>
</evidence>
<evidence type="ECO:0000256" key="8">
    <source>
        <dbReference type="ARBA" id="ARBA00022840"/>
    </source>
</evidence>
<keyword evidence="10" id="KW-0315">Glutamine amidotransferase</keyword>
<organism evidence="18 19">
    <name type="scientific">Chlorella vulgaris</name>
    <name type="common">Green alga</name>
    <dbReference type="NCBI Taxonomy" id="3077"/>
    <lineage>
        <taxon>Eukaryota</taxon>
        <taxon>Viridiplantae</taxon>
        <taxon>Chlorophyta</taxon>
        <taxon>core chlorophytes</taxon>
        <taxon>Trebouxiophyceae</taxon>
        <taxon>Chlorellales</taxon>
        <taxon>Chlorellaceae</taxon>
        <taxon>Chlorella clade</taxon>
        <taxon>Chlorella</taxon>
    </lineage>
</organism>
<protein>
    <recommendedName>
        <fullName evidence="3">phosphoribosylformylglycinamidine synthase</fullName>
        <ecNumber evidence="3">6.3.5.3</ecNumber>
    </recommendedName>
    <alternativeName>
        <fullName evidence="12">Formylglycinamide ribonucleotide amidotransferase</fullName>
    </alternativeName>
    <alternativeName>
        <fullName evidence="11">Formylglycinamide ribotide amidotransferase</fullName>
    </alternativeName>
</protein>
<dbReference type="NCBIfam" id="TIGR01735">
    <property type="entry name" value="FGAM_synt"/>
    <property type="match status" value="1"/>
</dbReference>
<dbReference type="SUPFAM" id="SSF82697">
    <property type="entry name" value="PurS-like"/>
    <property type="match status" value="1"/>
</dbReference>
<dbReference type="SUPFAM" id="SSF109736">
    <property type="entry name" value="FGAM synthase PurL, linker domain"/>
    <property type="match status" value="1"/>
</dbReference>
<feature type="domain" description="PurM-like C-terminal" evidence="14">
    <location>
        <begin position="933"/>
        <end position="1063"/>
    </location>
</feature>
<dbReference type="EMBL" id="SIDB01000005">
    <property type="protein sequence ID" value="KAI3432423.1"/>
    <property type="molecule type" value="Genomic_DNA"/>
</dbReference>
<dbReference type="InterPro" id="IPR029062">
    <property type="entry name" value="Class_I_gatase-like"/>
</dbReference>
<evidence type="ECO:0000313" key="18">
    <source>
        <dbReference type="EMBL" id="KAI3432423.1"/>
    </source>
</evidence>
<proteinExistence type="inferred from homology"/>
<comment type="pathway">
    <text evidence="1">Purine metabolism; IMP biosynthesis via de novo pathway; 5-amino-1-(5-phospho-D-ribosyl)imidazole from N(2)-formyl-N(1)-(5-phospho-D-ribosyl)glycinamide: step 1/2.</text>
</comment>
<dbReference type="SUPFAM" id="SSF56042">
    <property type="entry name" value="PurM C-terminal domain-like"/>
    <property type="match status" value="2"/>
</dbReference>
<dbReference type="OrthoDB" id="6666987at2759"/>
<dbReference type="GO" id="GO:0005524">
    <property type="term" value="F:ATP binding"/>
    <property type="evidence" value="ECO:0007669"/>
    <property type="project" value="UniProtKB-KW"/>
</dbReference>
<dbReference type="SMART" id="SM01211">
    <property type="entry name" value="GATase_5"/>
    <property type="match status" value="1"/>
</dbReference>
<dbReference type="HAMAP" id="MF_00419">
    <property type="entry name" value="PurL_1"/>
    <property type="match status" value="1"/>
</dbReference>
<dbReference type="PANTHER" id="PTHR10099">
    <property type="entry name" value="PHOSPHORIBOSYLFORMYLGLYCINAMIDINE SYNTHASE"/>
    <property type="match status" value="1"/>
</dbReference>
<comment type="similarity">
    <text evidence="2">In the N-terminal section; belongs to the FGAMS family.</text>
</comment>
<dbReference type="InterPro" id="IPR055181">
    <property type="entry name" value="FGAR-AT_PurM_N-like"/>
</dbReference>
<dbReference type="Gene3D" id="1.10.8.750">
    <property type="entry name" value="Phosphoribosylformylglycinamidine synthase, linker domain"/>
    <property type="match status" value="1"/>
</dbReference>
<dbReference type="GO" id="GO:0006189">
    <property type="term" value="P:'de novo' IMP biosynthetic process"/>
    <property type="evidence" value="ECO:0007669"/>
    <property type="project" value="InterPro"/>
</dbReference>
<comment type="catalytic activity">
    <reaction evidence="13">
        <text>N(2)-formyl-N(1)-(5-phospho-beta-D-ribosyl)glycinamide + L-glutamine + ATP + H2O = 2-formamido-N(1)-(5-O-phospho-beta-D-ribosyl)acetamidine + L-glutamate + ADP + phosphate + H(+)</text>
        <dbReference type="Rhea" id="RHEA:17129"/>
        <dbReference type="ChEBI" id="CHEBI:15377"/>
        <dbReference type="ChEBI" id="CHEBI:15378"/>
        <dbReference type="ChEBI" id="CHEBI:29985"/>
        <dbReference type="ChEBI" id="CHEBI:30616"/>
        <dbReference type="ChEBI" id="CHEBI:43474"/>
        <dbReference type="ChEBI" id="CHEBI:58359"/>
        <dbReference type="ChEBI" id="CHEBI:147286"/>
        <dbReference type="ChEBI" id="CHEBI:147287"/>
        <dbReference type="ChEBI" id="CHEBI:456216"/>
        <dbReference type="EC" id="6.3.5.3"/>
    </reaction>
</comment>
<keyword evidence="7" id="KW-0658">Purine biosynthesis</keyword>
<evidence type="ECO:0000256" key="3">
    <source>
        <dbReference type="ARBA" id="ARBA00012747"/>
    </source>
</evidence>
<evidence type="ECO:0000256" key="7">
    <source>
        <dbReference type="ARBA" id="ARBA00022755"/>
    </source>
</evidence>
<dbReference type="FunFam" id="3.90.650.10:FF:000006">
    <property type="entry name" value="Phosphoribosylformylglycinamidine synthase, putative"/>
    <property type="match status" value="1"/>
</dbReference>
<dbReference type="CDD" id="cd01740">
    <property type="entry name" value="GATase1_FGAR_AT"/>
    <property type="match status" value="1"/>
</dbReference>
<feature type="domain" description="Phosphoribosylformylglycinamidine synthase N-terminal" evidence="16">
    <location>
        <begin position="124"/>
        <end position="241"/>
    </location>
</feature>
<feature type="domain" description="PurM-like C-terminal" evidence="14">
    <location>
        <begin position="531"/>
        <end position="686"/>
    </location>
</feature>
<sequence>MASVLLGCNCGSAARKTAGPGPAWQAMRLGSRREAAHRHSVLPGGKRSLQRQVNGSTRGLAVRAIQTPSRPAATAAPQQKLQQAGAGIVQLYRYPGLTDSKAKSLLRKAQDKASKDIVGIDGELCYNISLTAPLTAAEAETLAWLLRETFEPELLTEGTEFAAVGPADVVVEVGPRMSFSTAWCANALSICASCGLGGKVDRVEVSRRYLLRGGGGVQLGADVAARFAGLVHDRMTEQVYPTPLRSFATDAVPAPVVTVPVVEQGRSALEAINKEMGLAFDDWDLDYYTAMFKDELKRDPTNVELFDIAQSNSEHSRHWFFGADLFVDGEAMPENLMQIVKSTLKANPGNSVIGFKDNSSAIRGGPVTPLLPVSPGGTSALAPKARDWDLLLTAETHNFPCAVAPYPGAETGAGGRIRDTHATGIGSIMGASTSGYCVGNLHMDGTPLPGEDPSFEYPASLAPPLQILLDASNGASDYGNKFGEPMVAGYTRTFGQRLPSGERREWIKPIMFSAGLGQIDHAHLNKNDPEIGMLVVKIGGPAYRIGMGGGAASSVPSGSNSADLDFNAVQRGDAEVSQKLWRVVRACVELGDDNPIEQIHDQGAGGNCNVVKEIIYPLGAEIDVRAIRLGDKTMSVLEIWGAEYQENDCLLIRPEARATLEAVCERERCIMQVIGAIDGSGRVVLRDSEAPPGTPTPVDLDLDKVLGDMPSKTFRFDRKAEATQPLVLPDGTTPQAALEAVLRLPGVGSKRFLTTKVDRSVTGLIAQQQCCGPLQLPVSDVAVMAQTHFGLTGIATSIGEQPIKGLIDPKAMARLALGEALTNLVMARITSLGDVKASVNWMYAAKMGSEGAAMYDAAISLREAMLELGVAVDGGKDSLSMAAAAGSETVKAPGNLVVSTYVGCPDITQVLTPDLKAPGASSLLHVDLAAGRRRLGGSALAQAHSQVGDSCPDVEPALLKAAFNATQQLLGQGLLLSGHDISDGGIATTILEMAFSGNCGVAVDLPAPASDPHGPLAALFAEELGLVLEVAPENEAAVLAAYAAAGVPCAAIGTSSAAASVTLAVGGTAAVSGTTPALRDVWEATSFQLERLQCAEENVEAEQAGLAARTAPQWRLPYTPTWTPEDKLAGSGKPRVAILREEGSNGDREMAAAVYAAGMEPWDLHMSDLLAGTATLDDFQGLVFVGGFSYADVMDSAKGWAGTIRFNKGLWAQFQAFYARPNTFSLGICNGCQLMALLGWVPGAEGAGGAPAVAASSPAPLLEDAVQPRFVHNSSGRFESRWSMVRIEEGSPSIMLKGMGGAQIGVWCAHGEGRAHFPDAAVQARVEAEALAPIRYCDPSGTTTEQYPFNPNGSPSGIAALCSPNGRHLAMMPHPERSFMMWQHPWYPQQLPELEAKGPGPWLRLFQNAREWCEAQQQ</sequence>
<evidence type="ECO:0000256" key="1">
    <source>
        <dbReference type="ARBA" id="ARBA00004920"/>
    </source>
</evidence>
<dbReference type="InterPro" id="IPR036676">
    <property type="entry name" value="PurM-like_C_sf"/>
</dbReference>
<evidence type="ECO:0000259" key="17">
    <source>
        <dbReference type="Pfam" id="PF22689"/>
    </source>
</evidence>
<evidence type="ECO:0000256" key="6">
    <source>
        <dbReference type="ARBA" id="ARBA00022741"/>
    </source>
</evidence>
<dbReference type="InterPro" id="IPR036921">
    <property type="entry name" value="PurM-like_N_sf"/>
</dbReference>
<accession>A0A9D4TR82</accession>
<keyword evidence="8" id="KW-0067">ATP-binding</keyword>